<protein>
    <recommendedName>
        <fullName evidence="8">Holo-[acyl-carrier-protein] synthase</fullName>
        <shortName evidence="8">Holo-ACP synthase</shortName>
        <ecNumber evidence="8">2.7.8.7</ecNumber>
    </recommendedName>
    <alternativeName>
        <fullName evidence="8">4'-phosphopantetheinyl transferase AcpS</fullName>
    </alternativeName>
</protein>
<dbReference type="InterPro" id="IPR008278">
    <property type="entry name" value="4-PPantetheinyl_Trfase_dom"/>
</dbReference>
<dbReference type="Gene3D" id="3.90.470.20">
    <property type="entry name" value="4'-phosphopantetheinyl transferase domain"/>
    <property type="match status" value="1"/>
</dbReference>
<feature type="binding site" evidence="8">
    <location>
        <position position="8"/>
    </location>
    <ligand>
        <name>Mg(2+)</name>
        <dbReference type="ChEBI" id="CHEBI:18420"/>
    </ligand>
</feature>
<organism evidence="10 11">
    <name type="scientific">Streptococcus agalactiae MRI Z1-216</name>
    <dbReference type="NCBI Taxonomy" id="1154879"/>
    <lineage>
        <taxon>Bacteria</taxon>
        <taxon>Bacillati</taxon>
        <taxon>Bacillota</taxon>
        <taxon>Bacilli</taxon>
        <taxon>Lactobacillales</taxon>
        <taxon>Streptococcaceae</taxon>
        <taxon>Streptococcus</taxon>
    </lineage>
</organism>
<keyword evidence="5 8" id="KW-0460">Magnesium</keyword>
<keyword evidence="2 8" id="KW-0808">Transferase</keyword>
<dbReference type="InterPro" id="IPR004568">
    <property type="entry name" value="Ppantetheine-prot_Trfase_dom"/>
</dbReference>
<sequence length="119" mass="13268">MIVGHGIDLQEIEAITKAYERNQRFAERVLTEQELLLFKGISNPKRQMSFLTGRWAAKEAYSKALGTGIGKVNFHDIEILSDDKGAPLITKEPFNGKSFVSISHSGNYAQASVILEEEK</sequence>
<dbReference type="RefSeq" id="WP_000635015.1">
    <property type="nucleotide sequence ID" value="NZ_ALSF01000076.1"/>
</dbReference>
<comment type="catalytic activity">
    <reaction evidence="8">
        <text>apo-[ACP] + CoA = holo-[ACP] + adenosine 3',5'-bisphosphate + H(+)</text>
        <dbReference type="Rhea" id="RHEA:12068"/>
        <dbReference type="Rhea" id="RHEA-COMP:9685"/>
        <dbReference type="Rhea" id="RHEA-COMP:9690"/>
        <dbReference type="ChEBI" id="CHEBI:15378"/>
        <dbReference type="ChEBI" id="CHEBI:29999"/>
        <dbReference type="ChEBI" id="CHEBI:57287"/>
        <dbReference type="ChEBI" id="CHEBI:58343"/>
        <dbReference type="ChEBI" id="CHEBI:64479"/>
        <dbReference type="EC" id="2.7.8.7"/>
    </reaction>
</comment>
<accession>A0AAD3A399</accession>
<evidence type="ECO:0000256" key="5">
    <source>
        <dbReference type="ARBA" id="ARBA00022842"/>
    </source>
</evidence>
<evidence type="ECO:0000256" key="7">
    <source>
        <dbReference type="ARBA" id="ARBA00023160"/>
    </source>
</evidence>
<keyword evidence="4 8" id="KW-0276">Fatty acid metabolism</keyword>
<dbReference type="Proteomes" id="UP000015176">
    <property type="component" value="Unassembled WGS sequence"/>
</dbReference>
<dbReference type="HAMAP" id="MF_00101">
    <property type="entry name" value="AcpS"/>
    <property type="match status" value="1"/>
</dbReference>
<dbReference type="GO" id="GO:0008897">
    <property type="term" value="F:holo-[acyl-carrier-protein] synthase activity"/>
    <property type="evidence" value="ECO:0007669"/>
    <property type="project" value="UniProtKB-UniRule"/>
</dbReference>
<proteinExistence type="inferred from homology"/>
<dbReference type="SMR" id="A0AAD3A399"/>
<keyword evidence="8" id="KW-0963">Cytoplasm</keyword>
<dbReference type="GeneID" id="66886531"/>
<dbReference type="GO" id="GO:0006633">
    <property type="term" value="P:fatty acid biosynthetic process"/>
    <property type="evidence" value="ECO:0007669"/>
    <property type="project" value="UniProtKB-UniRule"/>
</dbReference>
<dbReference type="Pfam" id="PF01648">
    <property type="entry name" value="ACPS"/>
    <property type="match status" value="1"/>
</dbReference>
<feature type="domain" description="4'-phosphopantetheinyl transferase" evidence="9">
    <location>
        <begin position="6"/>
        <end position="108"/>
    </location>
</feature>
<dbReference type="NCBIfam" id="TIGR00556">
    <property type="entry name" value="pantethn_trn"/>
    <property type="match status" value="1"/>
</dbReference>
<keyword evidence="1 8" id="KW-0444">Lipid biosynthesis</keyword>
<comment type="similarity">
    <text evidence="8">Belongs to the P-Pant transferase superfamily. AcpS family.</text>
</comment>
<evidence type="ECO:0000256" key="8">
    <source>
        <dbReference type="HAMAP-Rule" id="MF_00101"/>
    </source>
</evidence>
<dbReference type="InterPro" id="IPR037143">
    <property type="entry name" value="4-PPantetheinyl_Trfase_dom_sf"/>
</dbReference>
<evidence type="ECO:0000256" key="1">
    <source>
        <dbReference type="ARBA" id="ARBA00022516"/>
    </source>
</evidence>
<evidence type="ECO:0000256" key="3">
    <source>
        <dbReference type="ARBA" id="ARBA00022723"/>
    </source>
</evidence>
<dbReference type="InterPro" id="IPR002582">
    <property type="entry name" value="ACPS"/>
</dbReference>
<evidence type="ECO:0000259" key="9">
    <source>
        <dbReference type="Pfam" id="PF01648"/>
    </source>
</evidence>
<evidence type="ECO:0000256" key="4">
    <source>
        <dbReference type="ARBA" id="ARBA00022832"/>
    </source>
</evidence>
<gene>
    <name evidence="8" type="primary">acpS</name>
    <name evidence="10" type="ORF">SAG0164_02770</name>
</gene>
<keyword evidence="6 8" id="KW-0443">Lipid metabolism</keyword>
<name>A0AAD3A399_STRAG</name>
<evidence type="ECO:0000313" key="10">
    <source>
        <dbReference type="EMBL" id="EPU38640.1"/>
    </source>
</evidence>
<comment type="function">
    <text evidence="8">Transfers the 4'-phosphopantetheine moiety from coenzyme A to a Ser of acyl-carrier-protein.</text>
</comment>
<dbReference type="AlphaFoldDB" id="A0AAD3A399"/>
<evidence type="ECO:0000256" key="2">
    <source>
        <dbReference type="ARBA" id="ARBA00022679"/>
    </source>
</evidence>
<dbReference type="EC" id="2.7.8.7" evidence="8"/>
<dbReference type="GO" id="GO:0000287">
    <property type="term" value="F:magnesium ion binding"/>
    <property type="evidence" value="ECO:0007669"/>
    <property type="project" value="UniProtKB-UniRule"/>
</dbReference>
<dbReference type="SUPFAM" id="SSF56214">
    <property type="entry name" value="4'-phosphopantetheinyl transferase"/>
    <property type="match status" value="1"/>
</dbReference>
<comment type="caution">
    <text evidence="10">The sequence shown here is derived from an EMBL/GenBank/DDBJ whole genome shotgun (WGS) entry which is preliminary data.</text>
</comment>
<evidence type="ECO:0000313" key="11">
    <source>
        <dbReference type="Proteomes" id="UP000015176"/>
    </source>
</evidence>
<dbReference type="GO" id="GO:0005737">
    <property type="term" value="C:cytoplasm"/>
    <property type="evidence" value="ECO:0007669"/>
    <property type="project" value="UniProtKB-SubCell"/>
</dbReference>
<dbReference type="NCBIfam" id="TIGR00516">
    <property type="entry name" value="acpS"/>
    <property type="match status" value="1"/>
</dbReference>
<comment type="subcellular location">
    <subcellularLocation>
        <location evidence="8">Cytoplasm</location>
    </subcellularLocation>
</comment>
<feature type="binding site" evidence="8">
    <location>
        <position position="59"/>
    </location>
    <ligand>
        <name>Mg(2+)</name>
        <dbReference type="ChEBI" id="CHEBI:18420"/>
    </ligand>
</feature>
<evidence type="ECO:0000256" key="6">
    <source>
        <dbReference type="ARBA" id="ARBA00023098"/>
    </source>
</evidence>
<dbReference type="EMBL" id="ALSF01000076">
    <property type="protein sequence ID" value="EPU38640.1"/>
    <property type="molecule type" value="Genomic_DNA"/>
</dbReference>
<keyword evidence="3 8" id="KW-0479">Metal-binding</keyword>
<comment type="cofactor">
    <cofactor evidence="8">
        <name>Mg(2+)</name>
        <dbReference type="ChEBI" id="CHEBI:18420"/>
    </cofactor>
</comment>
<reference evidence="10 11" key="1">
    <citation type="submission" date="2012-07" db="EMBL/GenBank/DDBJ databases">
        <authorList>
            <person name="Moroni P."/>
            <person name="Richards V.P."/>
            <person name="Durkin S.A.S."/>
            <person name="Kim M."/>
            <person name="Pavinski Bitar P.D."/>
            <person name="Stanhope M.J."/>
            <person name="Town C.D."/>
            <person name="Zadoks R.N."/>
            <person name="Venter J.C."/>
        </authorList>
    </citation>
    <scope>NUCLEOTIDE SEQUENCE [LARGE SCALE GENOMIC DNA]</scope>
    <source>
        <strain evidence="10 11">MRI Z1-216</strain>
    </source>
</reference>
<keyword evidence="7 8" id="KW-0275">Fatty acid biosynthesis</keyword>